<evidence type="ECO:0000256" key="4">
    <source>
        <dbReference type="ARBA" id="ARBA00022603"/>
    </source>
</evidence>
<keyword evidence="5" id="KW-0808">Transferase</keyword>
<dbReference type="EMBL" id="DS231713">
    <property type="protein sequence ID" value="KNB13631.1"/>
    <property type="molecule type" value="Genomic_DNA"/>
</dbReference>
<dbReference type="RefSeq" id="XP_018251676.1">
    <property type="nucleotide sequence ID" value="XM_018401181.1"/>
</dbReference>
<dbReference type="AlphaFoldDB" id="A0A0J9VS75"/>
<dbReference type="KEGG" id="fox:FOXG_20864"/>
<evidence type="ECO:0000259" key="8">
    <source>
        <dbReference type="PROSITE" id="PS50280"/>
    </source>
</evidence>
<keyword evidence="4" id="KW-0489">Methyltransferase</keyword>
<dbReference type="Gene3D" id="2.170.270.10">
    <property type="entry name" value="SET domain"/>
    <property type="match status" value="1"/>
</dbReference>
<evidence type="ECO:0000256" key="5">
    <source>
        <dbReference type="ARBA" id="ARBA00022679"/>
    </source>
</evidence>
<organism evidence="9 10">
    <name type="scientific">Fusarium oxysporum f. sp. lycopersici (strain 4287 / CBS 123668 / FGSC 9935 / NRRL 34936)</name>
    <name type="common">Fusarium vascular wilt of tomato</name>
    <dbReference type="NCBI Taxonomy" id="426428"/>
    <lineage>
        <taxon>Eukaryota</taxon>
        <taxon>Fungi</taxon>
        <taxon>Dikarya</taxon>
        <taxon>Ascomycota</taxon>
        <taxon>Pezizomycotina</taxon>
        <taxon>Sordariomycetes</taxon>
        <taxon>Hypocreomycetidae</taxon>
        <taxon>Hypocreales</taxon>
        <taxon>Nectriaceae</taxon>
        <taxon>Fusarium</taxon>
        <taxon>Fusarium oxysporum species complex</taxon>
    </lineage>
</organism>
<evidence type="ECO:0000256" key="3">
    <source>
        <dbReference type="ARBA" id="ARBA00022454"/>
    </source>
</evidence>
<dbReference type="VEuPathDB" id="FungiDB:FOXG_20864"/>
<evidence type="ECO:0000256" key="6">
    <source>
        <dbReference type="ARBA" id="ARBA00022691"/>
    </source>
</evidence>
<dbReference type="Proteomes" id="UP000009097">
    <property type="component" value="Unassembled WGS sequence"/>
</dbReference>
<keyword evidence="7" id="KW-0539">Nucleus</keyword>
<dbReference type="GO" id="GO:0005634">
    <property type="term" value="C:nucleus"/>
    <property type="evidence" value="ECO:0007669"/>
    <property type="project" value="UniProtKB-SubCell"/>
</dbReference>
<dbReference type="GeneID" id="28961570"/>
<proteinExistence type="predicted"/>
<dbReference type="Pfam" id="PF00856">
    <property type="entry name" value="SET"/>
    <property type="match status" value="1"/>
</dbReference>
<dbReference type="PANTHER" id="PTHR22884">
    <property type="entry name" value="SET DOMAIN PROTEINS"/>
    <property type="match status" value="1"/>
</dbReference>
<dbReference type="InterPro" id="IPR001214">
    <property type="entry name" value="SET_dom"/>
</dbReference>
<dbReference type="PROSITE" id="PS50280">
    <property type="entry name" value="SET"/>
    <property type="match status" value="1"/>
</dbReference>
<evidence type="ECO:0000256" key="7">
    <source>
        <dbReference type="ARBA" id="ARBA00023242"/>
    </source>
</evidence>
<feature type="domain" description="SET" evidence="8">
    <location>
        <begin position="239"/>
        <end position="355"/>
    </location>
</feature>
<reference evidence="9" key="2">
    <citation type="journal article" date="2010" name="Nature">
        <title>Comparative genomics reveals mobile pathogenicity chromosomes in Fusarium.</title>
        <authorList>
            <person name="Ma L.J."/>
            <person name="van der Does H.C."/>
            <person name="Borkovich K.A."/>
            <person name="Coleman J.J."/>
            <person name="Daboussi M.J."/>
            <person name="Di Pietro A."/>
            <person name="Dufresne M."/>
            <person name="Freitag M."/>
            <person name="Grabherr M."/>
            <person name="Henrissat B."/>
            <person name="Houterman P.M."/>
            <person name="Kang S."/>
            <person name="Shim W.B."/>
            <person name="Woloshuk C."/>
            <person name="Xie X."/>
            <person name="Xu J.R."/>
            <person name="Antoniw J."/>
            <person name="Baker S.E."/>
            <person name="Bluhm B.H."/>
            <person name="Breakspear A."/>
            <person name="Brown D.W."/>
            <person name="Butchko R.A."/>
            <person name="Chapman S."/>
            <person name="Coulson R."/>
            <person name="Coutinho P.M."/>
            <person name="Danchin E.G."/>
            <person name="Diener A."/>
            <person name="Gale L.R."/>
            <person name="Gardiner D.M."/>
            <person name="Goff S."/>
            <person name="Hammond-Kosack K.E."/>
            <person name="Hilburn K."/>
            <person name="Hua-Van A."/>
            <person name="Jonkers W."/>
            <person name="Kazan K."/>
            <person name="Kodira C.D."/>
            <person name="Koehrsen M."/>
            <person name="Kumar L."/>
            <person name="Lee Y.H."/>
            <person name="Li L."/>
            <person name="Manners J.M."/>
            <person name="Miranda-Saavedra D."/>
            <person name="Mukherjee M."/>
            <person name="Park G."/>
            <person name="Park J."/>
            <person name="Park S.Y."/>
            <person name="Proctor R.H."/>
            <person name="Regev A."/>
            <person name="Ruiz-Roldan M.C."/>
            <person name="Sain D."/>
            <person name="Sakthikumar S."/>
            <person name="Sykes S."/>
            <person name="Schwartz D.C."/>
            <person name="Turgeon B.G."/>
            <person name="Wapinski I."/>
            <person name="Yoder O."/>
            <person name="Young S."/>
            <person name="Zeng Q."/>
            <person name="Zhou S."/>
            <person name="Galagan J."/>
            <person name="Cuomo C.A."/>
            <person name="Kistler H.C."/>
            <person name="Rep M."/>
        </authorList>
    </citation>
    <scope>NUCLEOTIDE SEQUENCE [LARGE SCALE GENOMIC DNA]</scope>
    <source>
        <strain evidence="9">4287</strain>
    </source>
</reference>
<dbReference type="SMART" id="SM00317">
    <property type="entry name" value="SET"/>
    <property type="match status" value="1"/>
</dbReference>
<dbReference type="SUPFAM" id="SSF82199">
    <property type="entry name" value="SET domain"/>
    <property type="match status" value="1"/>
</dbReference>
<dbReference type="InterPro" id="IPR050777">
    <property type="entry name" value="SET2_Histone-Lys_MeTrsfase"/>
</dbReference>
<dbReference type="OrthoDB" id="4988718at2759"/>
<reference evidence="9" key="1">
    <citation type="submission" date="2007-04" db="EMBL/GenBank/DDBJ databases">
        <authorList>
            <consortium name="The Broad Institute Genome Sequencing Platform"/>
            <person name="Birren B."/>
            <person name="Lander E."/>
            <person name="Galagan J."/>
            <person name="Nusbaum C."/>
            <person name="Devon K."/>
            <person name="Ma L.-J."/>
            <person name="Jaffe D."/>
            <person name="Butler J."/>
            <person name="Alvarez P."/>
            <person name="Gnerre S."/>
            <person name="Grabherr M."/>
            <person name="Kleber M."/>
            <person name="Mauceli E."/>
            <person name="Brockman W."/>
            <person name="MacCallum I.A."/>
            <person name="Young S."/>
            <person name="LaButti K."/>
            <person name="DeCaprio D."/>
            <person name="Crawford M."/>
            <person name="Koehrsen M."/>
            <person name="Engels R."/>
            <person name="Montgomery P."/>
            <person name="Pearson M."/>
            <person name="Howarth C."/>
            <person name="Larson L."/>
            <person name="White J."/>
            <person name="O'Leary S."/>
            <person name="Kodira C."/>
            <person name="Zeng Q."/>
            <person name="Yandava C."/>
            <person name="Alvarado L."/>
            <person name="Kistler C."/>
            <person name="Shim W.-B."/>
            <person name="Kang S."/>
            <person name="Woloshuk C."/>
        </authorList>
    </citation>
    <scope>NUCLEOTIDE SEQUENCE</scope>
    <source>
        <strain evidence="9">4287</strain>
    </source>
</reference>
<sequence>MCSTPSSIQAYEPATNNVRFKEIDENYKLNGRQCGICGHWKINLNRHVLTQHSGSMQALLSNGEATRDKRRYILQRLKNERLKATFPPELLALVRQMRESQPAKVRYFGGRFLRGPLGGQVVSGMPQFFEKSSGRLKYCYMDLIDPSKMSSSSRQIAKRTCNMSPAQPFPNKSWFRGSDFQVTTSISTNVWTPDKYPNWKGPPGFLVGQDPTWIPGHLRQCAFCTRSVCNCIHKQVRQEKPSIVDTVNMGEGAWATTDYKRGEFLGELVGELAPIDYYTDGWAADLSRDDLSPGGKEVTWCQVYPRYMGNWVRKVNHSCESNCKFESWNISGRWRVMLRATRHIKRNSWILVNYGEEYWAENHACLCGSRYCISNQDAGIRRAGPSQEGTPGPDDGISSC</sequence>
<dbReference type="GO" id="GO:0008168">
    <property type="term" value="F:methyltransferase activity"/>
    <property type="evidence" value="ECO:0007669"/>
    <property type="project" value="UniProtKB-KW"/>
</dbReference>
<evidence type="ECO:0000256" key="1">
    <source>
        <dbReference type="ARBA" id="ARBA00004123"/>
    </source>
</evidence>
<evidence type="ECO:0000256" key="2">
    <source>
        <dbReference type="ARBA" id="ARBA00004286"/>
    </source>
</evidence>
<protein>
    <recommendedName>
        <fullName evidence="8">SET domain-containing protein</fullName>
    </recommendedName>
</protein>
<accession>A0A0J9VS75</accession>
<comment type="subcellular location">
    <subcellularLocation>
        <location evidence="2">Chromosome</location>
    </subcellularLocation>
    <subcellularLocation>
        <location evidence="1">Nucleus</location>
    </subcellularLocation>
</comment>
<dbReference type="GO" id="GO:0005694">
    <property type="term" value="C:chromosome"/>
    <property type="evidence" value="ECO:0007669"/>
    <property type="project" value="UniProtKB-SubCell"/>
</dbReference>
<dbReference type="InterPro" id="IPR046341">
    <property type="entry name" value="SET_dom_sf"/>
</dbReference>
<evidence type="ECO:0000313" key="9">
    <source>
        <dbReference type="EMBL" id="KNB13631.1"/>
    </source>
</evidence>
<dbReference type="GO" id="GO:0032259">
    <property type="term" value="P:methylation"/>
    <property type="evidence" value="ECO:0007669"/>
    <property type="project" value="UniProtKB-KW"/>
</dbReference>
<keyword evidence="3" id="KW-0158">Chromosome</keyword>
<keyword evidence="6" id="KW-0949">S-adenosyl-L-methionine</keyword>
<name>A0A0J9VS75_FUSO4</name>
<evidence type="ECO:0000313" key="10">
    <source>
        <dbReference type="Proteomes" id="UP000009097"/>
    </source>
</evidence>
<gene>
    <name evidence="9" type="ORF">FOXG_20864</name>
</gene>